<comment type="caution">
    <text evidence="2">The sequence shown here is derived from an EMBL/GenBank/DDBJ whole genome shotgun (WGS) entry which is preliminary data.</text>
</comment>
<evidence type="ECO:0000256" key="1">
    <source>
        <dbReference type="SAM" id="Phobius"/>
    </source>
</evidence>
<sequence length="323" mass="35291">MTTLTDRYVWAVVRTAPEKQRPELEQEVRGLVADAIDARLEAGSPTAERDALVELGDPLALAARYADRPLTLIGPAYYLLWLRLLKLLLAIVVPLAVVGIGIGQFVAGASIGAIIGSMIGGAIQVTVNLGFWTTVAFVIMDRSTRGAPIVTWSPDQLPEVPSPTQHSALGQLIASVAFLTLFLVALVWQQFNPYLTGSGEVLPVLNQDLWTFWIPWFIALIVAEIGFAFAIYFRGWSYPLAGVNVLLNLAFAVPAVWLWVTGGLLNPEFVDAVAQHTDENFAEAWHITSIVVVVSLVVIATWDVIDGFYNAYRVRHPRLSATS</sequence>
<dbReference type="RefSeq" id="WP_135121597.1">
    <property type="nucleotide sequence ID" value="NZ_SPQZ01000008.1"/>
</dbReference>
<name>A0A4Y9QR06_9MICO</name>
<keyword evidence="1" id="KW-1133">Transmembrane helix</keyword>
<accession>A0A4Y9QR06</accession>
<evidence type="ECO:0000313" key="2">
    <source>
        <dbReference type="EMBL" id="TFV95004.1"/>
    </source>
</evidence>
<protein>
    <submittedName>
        <fullName evidence="2">Uncharacterized protein</fullName>
    </submittedName>
</protein>
<feature type="transmembrane region" description="Helical" evidence="1">
    <location>
        <begin position="245"/>
        <end position="265"/>
    </location>
</feature>
<gene>
    <name evidence="2" type="ORF">E4M00_16635</name>
</gene>
<dbReference type="EMBL" id="SPQZ01000008">
    <property type="protein sequence ID" value="TFV95004.1"/>
    <property type="molecule type" value="Genomic_DNA"/>
</dbReference>
<proteinExistence type="predicted"/>
<keyword evidence="1" id="KW-0812">Transmembrane</keyword>
<dbReference type="Proteomes" id="UP000298127">
    <property type="component" value="Unassembled WGS sequence"/>
</dbReference>
<evidence type="ECO:0000313" key="3">
    <source>
        <dbReference type="Proteomes" id="UP000298127"/>
    </source>
</evidence>
<feature type="transmembrane region" description="Helical" evidence="1">
    <location>
        <begin position="285"/>
        <end position="305"/>
    </location>
</feature>
<organism evidence="2 3">
    <name type="scientific">Orlajensenia leifsoniae</name>
    <dbReference type="NCBI Taxonomy" id="2561933"/>
    <lineage>
        <taxon>Bacteria</taxon>
        <taxon>Bacillati</taxon>
        <taxon>Actinomycetota</taxon>
        <taxon>Actinomycetes</taxon>
        <taxon>Micrococcales</taxon>
        <taxon>Microbacteriaceae</taxon>
        <taxon>Orlajensenia</taxon>
    </lineage>
</organism>
<reference evidence="2 3" key="1">
    <citation type="journal article" date="2018" name="J. Microbiol.">
        <title>Leifsonia flava sp. nov., a novel actinobacterium isolated from the rhizosphere of Aquilegia viridiflora.</title>
        <authorList>
            <person name="Cai Y."/>
            <person name="Tao W.Z."/>
            <person name="Ma Y.J."/>
            <person name="Cheng J."/>
            <person name="Zhang M.Y."/>
            <person name="Zhang Y.X."/>
        </authorList>
    </citation>
    <scope>NUCLEOTIDE SEQUENCE [LARGE SCALE GENOMIC DNA]</scope>
    <source>
        <strain evidence="2 3">SYP-B2174</strain>
    </source>
</reference>
<feature type="transmembrane region" description="Helical" evidence="1">
    <location>
        <begin position="113"/>
        <end position="139"/>
    </location>
</feature>
<feature type="transmembrane region" description="Helical" evidence="1">
    <location>
        <begin position="211"/>
        <end position="233"/>
    </location>
</feature>
<feature type="transmembrane region" description="Helical" evidence="1">
    <location>
        <begin position="172"/>
        <end position="191"/>
    </location>
</feature>
<keyword evidence="3" id="KW-1185">Reference proteome</keyword>
<dbReference type="AlphaFoldDB" id="A0A4Y9QR06"/>
<feature type="transmembrane region" description="Helical" evidence="1">
    <location>
        <begin position="87"/>
        <end position="107"/>
    </location>
</feature>
<keyword evidence="1" id="KW-0472">Membrane</keyword>